<evidence type="ECO:0000313" key="2">
    <source>
        <dbReference type="EMBL" id="RDB26819.1"/>
    </source>
</evidence>
<dbReference type="EMBL" id="LUEZ02000023">
    <property type="protein sequence ID" value="RDB26819.1"/>
    <property type="molecule type" value="Genomic_DNA"/>
</dbReference>
<evidence type="ECO:0000256" key="1">
    <source>
        <dbReference type="SAM" id="MobiDB-lite"/>
    </source>
</evidence>
<evidence type="ECO:0000313" key="3">
    <source>
        <dbReference type="Proteomes" id="UP000076154"/>
    </source>
</evidence>
<name>A0A369JWV4_HYPMA</name>
<feature type="compositionally biased region" description="Basic and acidic residues" evidence="1">
    <location>
        <begin position="80"/>
        <end position="102"/>
    </location>
</feature>
<sequence>MLLKSWRKGSRKCTLLGFAQRHIYFGTDAVAPHATLGSPQLSGSQARAPVVASPRRDRDKDWWEPPPSPSRKRFSQPAWERPKESRDRPPPPSRVQERKEEKSRVPIIQPVISWFVKELPAPGAFDVRFSARRMLWIHSEMRLFSAVVAGAESSEYPPLPLPEVVVLPQIIDHTKN</sequence>
<reference evidence="2" key="1">
    <citation type="submission" date="2018-04" db="EMBL/GenBank/DDBJ databases">
        <title>Whole genome sequencing of Hypsizygus marmoreus.</title>
        <authorList>
            <person name="Choi I.-G."/>
            <person name="Min B."/>
            <person name="Kim J.-G."/>
            <person name="Kim S."/>
            <person name="Oh Y.-L."/>
            <person name="Kong W.-S."/>
            <person name="Park H."/>
            <person name="Jeong J."/>
            <person name="Song E.-S."/>
        </authorList>
    </citation>
    <scope>NUCLEOTIDE SEQUENCE [LARGE SCALE GENOMIC DNA]</scope>
    <source>
        <strain evidence="2">51987-8</strain>
    </source>
</reference>
<feature type="compositionally biased region" description="Basic and acidic residues" evidence="1">
    <location>
        <begin position="54"/>
        <end position="63"/>
    </location>
</feature>
<accession>A0A369JWV4</accession>
<feature type="region of interest" description="Disordered" evidence="1">
    <location>
        <begin position="36"/>
        <end position="102"/>
    </location>
</feature>
<keyword evidence="3" id="KW-1185">Reference proteome</keyword>
<dbReference type="Proteomes" id="UP000076154">
    <property type="component" value="Unassembled WGS sequence"/>
</dbReference>
<dbReference type="InParanoid" id="A0A369JWV4"/>
<organism evidence="2 3">
    <name type="scientific">Hypsizygus marmoreus</name>
    <name type="common">White beech mushroom</name>
    <name type="synonym">Agaricus marmoreus</name>
    <dbReference type="NCBI Taxonomy" id="39966"/>
    <lineage>
        <taxon>Eukaryota</taxon>
        <taxon>Fungi</taxon>
        <taxon>Dikarya</taxon>
        <taxon>Basidiomycota</taxon>
        <taxon>Agaricomycotina</taxon>
        <taxon>Agaricomycetes</taxon>
        <taxon>Agaricomycetidae</taxon>
        <taxon>Agaricales</taxon>
        <taxon>Tricholomatineae</taxon>
        <taxon>Lyophyllaceae</taxon>
        <taxon>Hypsizygus</taxon>
    </lineage>
</organism>
<dbReference type="AlphaFoldDB" id="A0A369JWV4"/>
<gene>
    <name evidence="2" type="ORF">Hypma_005388</name>
</gene>
<proteinExistence type="predicted"/>
<comment type="caution">
    <text evidence="2">The sequence shown here is derived from an EMBL/GenBank/DDBJ whole genome shotgun (WGS) entry which is preliminary data.</text>
</comment>
<protein>
    <submittedName>
        <fullName evidence="2">Uncharacterized protein</fullName>
    </submittedName>
</protein>